<protein>
    <submittedName>
        <fullName evidence="3">SirB1 family protein</fullName>
    </submittedName>
</protein>
<dbReference type="Pfam" id="PF13369">
    <property type="entry name" value="Transglut_core2"/>
    <property type="match status" value="1"/>
</dbReference>
<sequence>MSKSQHWTIPTALEYFASLVADDEGLNLTEAAIALAQDEYPQLDVQQVMAEIDALGLRLRQRLPDDAPPQHRLHMLCGFFHGDLGFTGNVNDYYAPDNSFVHRVLVTRRGLPITLAALFMELGSQLQLRLHGVGFPGHFLMKLRLPQGEVVLDPLSGRSLARHELEERLLHTTGDCSTPALEQALASVSARQMVARMLRNLREVYSHSGDAHRLLMVQQRLVILLPDDPRERRERGYVLELLGQREAALQDLQHYVRSCPAAPDCQRVEAVLARLGSGPTLH</sequence>
<feature type="domain" description="Protein SirB1 N-terminal" evidence="2">
    <location>
        <begin position="47"/>
        <end position="199"/>
    </location>
</feature>
<proteinExistence type="inferred from homology"/>
<dbReference type="PANTHER" id="PTHR31350">
    <property type="entry name" value="SI:DKEY-261L7.2"/>
    <property type="match status" value="1"/>
</dbReference>
<comment type="similarity">
    <text evidence="1">Belongs to the UPF0162 family.</text>
</comment>
<accession>A0ABW7FYW7</accession>
<name>A0ABW7FYW7_9BURK</name>
<organism evidence="3 4">
    <name type="scientific">Roseateles rivi</name>
    <dbReference type="NCBI Taxonomy" id="3299028"/>
    <lineage>
        <taxon>Bacteria</taxon>
        <taxon>Pseudomonadati</taxon>
        <taxon>Pseudomonadota</taxon>
        <taxon>Betaproteobacteria</taxon>
        <taxon>Burkholderiales</taxon>
        <taxon>Sphaerotilaceae</taxon>
        <taxon>Roseateles</taxon>
    </lineage>
</organism>
<dbReference type="InterPro" id="IPR032698">
    <property type="entry name" value="SirB1_N"/>
</dbReference>
<evidence type="ECO:0000313" key="4">
    <source>
        <dbReference type="Proteomes" id="UP001606099"/>
    </source>
</evidence>
<keyword evidence="4" id="KW-1185">Reference proteome</keyword>
<dbReference type="PANTHER" id="PTHR31350:SF21">
    <property type="entry name" value="F-BOX ONLY PROTEIN 21"/>
    <property type="match status" value="1"/>
</dbReference>
<gene>
    <name evidence="3" type="ORF">ACG0Z6_14525</name>
</gene>
<dbReference type="EMBL" id="JBIGHZ010000005">
    <property type="protein sequence ID" value="MFG6449440.1"/>
    <property type="molecule type" value="Genomic_DNA"/>
</dbReference>
<dbReference type="Proteomes" id="UP001606099">
    <property type="component" value="Unassembled WGS sequence"/>
</dbReference>
<dbReference type="Pfam" id="PF13371">
    <property type="entry name" value="TPR_9"/>
    <property type="match status" value="1"/>
</dbReference>
<reference evidence="3 4" key="1">
    <citation type="submission" date="2024-08" db="EMBL/GenBank/DDBJ databases">
        <authorList>
            <person name="Lu H."/>
        </authorList>
    </citation>
    <scope>NUCLEOTIDE SEQUENCE [LARGE SCALE GENOMIC DNA]</scope>
    <source>
        <strain evidence="3 4">BYS180W</strain>
    </source>
</reference>
<evidence type="ECO:0000256" key="1">
    <source>
        <dbReference type="ARBA" id="ARBA00007100"/>
    </source>
</evidence>
<dbReference type="RefSeq" id="WP_394462628.1">
    <property type="nucleotide sequence ID" value="NZ_JBIGHZ010000005.1"/>
</dbReference>
<comment type="caution">
    <text evidence="3">The sequence shown here is derived from an EMBL/GenBank/DDBJ whole genome shotgun (WGS) entry which is preliminary data.</text>
</comment>
<evidence type="ECO:0000259" key="2">
    <source>
        <dbReference type="Pfam" id="PF13369"/>
    </source>
</evidence>
<evidence type="ECO:0000313" key="3">
    <source>
        <dbReference type="EMBL" id="MFG6449440.1"/>
    </source>
</evidence>